<dbReference type="HOGENOM" id="CLU_115019_1_0_1"/>
<sequence>MASVEVLLLYQDFDGLTFDMDYYVNQHMPMSVAYWKQFGFQSWRMLKLSHHLRTGEKPFSYATIMTFDHADNIVETLQSAFRNGSLKPVADDVPNFCNTRPLFLVGEHVVSWP</sequence>
<dbReference type="Proteomes" id="UP000054266">
    <property type="component" value="Unassembled WGS sequence"/>
</dbReference>
<organism evidence="2 3">
    <name type="scientific">Phialophora macrospora</name>
    <dbReference type="NCBI Taxonomy" id="1851006"/>
    <lineage>
        <taxon>Eukaryota</taxon>
        <taxon>Fungi</taxon>
        <taxon>Dikarya</taxon>
        <taxon>Ascomycota</taxon>
        <taxon>Pezizomycotina</taxon>
        <taxon>Eurotiomycetes</taxon>
        <taxon>Chaetothyriomycetidae</taxon>
        <taxon>Chaetothyriales</taxon>
        <taxon>Herpotrichiellaceae</taxon>
        <taxon>Phialophora</taxon>
    </lineage>
</organism>
<dbReference type="STRING" id="5601.A0A0D2EAC9"/>
<dbReference type="SUPFAM" id="SSF54909">
    <property type="entry name" value="Dimeric alpha+beta barrel"/>
    <property type="match status" value="1"/>
</dbReference>
<dbReference type="NCBIfam" id="TIGR02118">
    <property type="entry name" value="EthD family reductase"/>
    <property type="match status" value="1"/>
</dbReference>
<name>A0A0D2EAC9_9EURO</name>
<dbReference type="Gene3D" id="3.30.70.100">
    <property type="match status" value="1"/>
</dbReference>
<evidence type="ECO:0000256" key="1">
    <source>
        <dbReference type="ARBA" id="ARBA00005986"/>
    </source>
</evidence>
<dbReference type="AlphaFoldDB" id="A0A0D2EAC9"/>
<dbReference type="EMBL" id="KN846957">
    <property type="protein sequence ID" value="KIW71277.1"/>
    <property type="molecule type" value="Genomic_DNA"/>
</dbReference>
<evidence type="ECO:0000313" key="3">
    <source>
        <dbReference type="Proteomes" id="UP000054266"/>
    </source>
</evidence>
<gene>
    <name evidence="2" type="ORF">PV04_03460</name>
</gene>
<evidence type="ECO:0008006" key="4">
    <source>
        <dbReference type="Google" id="ProtNLM"/>
    </source>
</evidence>
<dbReference type="InterPro" id="IPR009799">
    <property type="entry name" value="EthD_dom"/>
</dbReference>
<dbReference type="InterPro" id="IPR011008">
    <property type="entry name" value="Dimeric_a/b-barrel"/>
</dbReference>
<evidence type="ECO:0000313" key="2">
    <source>
        <dbReference type="EMBL" id="KIW71277.1"/>
    </source>
</evidence>
<dbReference type="GO" id="GO:0016491">
    <property type="term" value="F:oxidoreductase activity"/>
    <property type="evidence" value="ECO:0007669"/>
    <property type="project" value="InterPro"/>
</dbReference>
<proteinExistence type="inferred from homology"/>
<keyword evidence="3" id="KW-1185">Reference proteome</keyword>
<dbReference type="PANTHER" id="PTHR40260:SF2">
    <property type="entry name" value="BLR8190 PROTEIN"/>
    <property type="match status" value="1"/>
</dbReference>
<dbReference type="PANTHER" id="PTHR40260">
    <property type="entry name" value="BLR8190 PROTEIN"/>
    <property type="match status" value="1"/>
</dbReference>
<accession>A0A0D2EAC9</accession>
<protein>
    <recommendedName>
        <fullName evidence="4">EthD domain-containing protein</fullName>
    </recommendedName>
</protein>
<comment type="similarity">
    <text evidence="1">Belongs to the tpcK family.</text>
</comment>
<reference evidence="2 3" key="1">
    <citation type="submission" date="2015-01" db="EMBL/GenBank/DDBJ databases">
        <title>The Genome Sequence of Capronia semiimmersa CBS27337.</title>
        <authorList>
            <consortium name="The Broad Institute Genomics Platform"/>
            <person name="Cuomo C."/>
            <person name="de Hoog S."/>
            <person name="Gorbushina A."/>
            <person name="Stielow B."/>
            <person name="Teixiera M."/>
            <person name="Abouelleil A."/>
            <person name="Chapman S.B."/>
            <person name="Priest M."/>
            <person name="Young S.K."/>
            <person name="Wortman J."/>
            <person name="Nusbaum C."/>
            <person name="Birren B."/>
        </authorList>
    </citation>
    <scope>NUCLEOTIDE SEQUENCE [LARGE SCALE GENOMIC DNA]</scope>
    <source>
        <strain evidence="2 3">CBS 27337</strain>
    </source>
</reference>